<accession>A0A0W8E880</accession>
<name>A0A0W8E880_9ZZZZ</name>
<reference evidence="1" key="1">
    <citation type="journal article" date="2015" name="Proc. Natl. Acad. Sci. U.S.A.">
        <title>Networks of energetic and metabolic interactions define dynamics in microbial communities.</title>
        <authorList>
            <person name="Embree M."/>
            <person name="Liu J.K."/>
            <person name="Al-Bassam M.M."/>
            <person name="Zengler K."/>
        </authorList>
    </citation>
    <scope>NUCLEOTIDE SEQUENCE</scope>
</reference>
<evidence type="ECO:0000313" key="1">
    <source>
        <dbReference type="EMBL" id="KUG04847.1"/>
    </source>
</evidence>
<gene>
    <name evidence="1" type="ORF">ASZ90_017727</name>
</gene>
<comment type="caution">
    <text evidence="1">The sequence shown here is derived from an EMBL/GenBank/DDBJ whole genome shotgun (WGS) entry which is preliminary data.</text>
</comment>
<protein>
    <submittedName>
        <fullName evidence="1">Uncharacterized protein</fullName>
    </submittedName>
</protein>
<dbReference type="AlphaFoldDB" id="A0A0W8E880"/>
<sequence>MIHILCIDIGILVPQWHSFLSEWFCFSDFGSHGYYIHQFQVRQTSLEVV</sequence>
<proteinExistence type="predicted"/>
<organism evidence="1">
    <name type="scientific">hydrocarbon metagenome</name>
    <dbReference type="NCBI Taxonomy" id="938273"/>
    <lineage>
        <taxon>unclassified sequences</taxon>
        <taxon>metagenomes</taxon>
        <taxon>ecological metagenomes</taxon>
    </lineage>
</organism>
<dbReference type="EMBL" id="LNQE01001837">
    <property type="protein sequence ID" value="KUG04847.1"/>
    <property type="molecule type" value="Genomic_DNA"/>
</dbReference>